<dbReference type="InterPro" id="IPR011611">
    <property type="entry name" value="PfkB_dom"/>
</dbReference>
<dbReference type="RefSeq" id="WP_105861855.1">
    <property type="nucleotide sequence ID" value="NZ_PUEJ01000003.1"/>
</dbReference>
<dbReference type="SUPFAM" id="SSF53613">
    <property type="entry name" value="Ribokinase-like"/>
    <property type="match status" value="1"/>
</dbReference>
<dbReference type="PANTHER" id="PTHR10584">
    <property type="entry name" value="SUGAR KINASE"/>
    <property type="match status" value="1"/>
</dbReference>
<dbReference type="GO" id="GO:0016301">
    <property type="term" value="F:kinase activity"/>
    <property type="evidence" value="ECO:0007669"/>
    <property type="project" value="UniProtKB-KW"/>
</dbReference>
<keyword evidence="5" id="KW-1185">Reference proteome</keyword>
<dbReference type="EMBL" id="PUEJ01000003">
    <property type="protein sequence ID" value="PRH88189.1"/>
    <property type="molecule type" value="Genomic_DNA"/>
</dbReference>
<feature type="domain" description="Carbohydrate kinase PfkB" evidence="3">
    <location>
        <begin position="8"/>
        <end position="302"/>
    </location>
</feature>
<dbReference type="PANTHER" id="PTHR10584:SF166">
    <property type="entry name" value="RIBOKINASE"/>
    <property type="match status" value="1"/>
</dbReference>
<evidence type="ECO:0000256" key="1">
    <source>
        <dbReference type="ARBA" id="ARBA00022679"/>
    </source>
</evidence>
<reference evidence="4 5" key="1">
    <citation type="submission" date="2018-02" db="EMBL/GenBank/DDBJ databases">
        <title>Whole genome sequencing of endophytic bacterium.</title>
        <authorList>
            <person name="Eedara R."/>
            <person name="Podile A.R."/>
        </authorList>
    </citation>
    <scope>NUCLEOTIDE SEQUENCE [LARGE SCALE GENOMIC DNA]</scope>
    <source>
        <strain evidence="4 5">RP1T</strain>
    </source>
</reference>
<evidence type="ECO:0000259" key="3">
    <source>
        <dbReference type="Pfam" id="PF00294"/>
    </source>
</evidence>
<gene>
    <name evidence="4" type="ORF">C5L14_09945</name>
</gene>
<dbReference type="AlphaFoldDB" id="A0A2S9QFR4"/>
<evidence type="ECO:0000313" key="4">
    <source>
        <dbReference type="EMBL" id="PRH88189.1"/>
    </source>
</evidence>
<dbReference type="Proteomes" id="UP000237682">
    <property type="component" value="Unassembled WGS sequence"/>
</dbReference>
<sequence>MSKRPPPTRLLSVGSVLADIRLDVPCLPQRGGDVLGSEATISAGGGFNILAAAARNGLKAAFAGQHGNGPYGERIRRELAAEGIEALMPASRDGDSGFCIVMVEPDGERTFVTSPGVEARPGQKPLPTLQLGPADALFASGYDLCYPELGPAIADWIGDLPASVTVMIDPGPLVADIPAEIMAAVLARADIFTLNRREAGLLTGSDDRAEAAKRVRDRLSPGALVILRDGPAGCFLLGCDIGEPGLQVPAPVVQMVDATGAGDAHTGVFLAALASGCPAAEAARRANAAAALAVTRKGPATAPRTDELAAFLAEQEAERTTKG</sequence>
<evidence type="ECO:0000256" key="2">
    <source>
        <dbReference type="ARBA" id="ARBA00022777"/>
    </source>
</evidence>
<organism evidence="4 5">
    <name type="scientific">Labrys okinawensis</name>
    <dbReference type="NCBI Taxonomy" id="346911"/>
    <lineage>
        <taxon>Bacteria</taxon>
        <taxon>Pseudomonadati</taxon>
        <taxon>Pseudomonadota</taxon>
        <taxon>Alphaproteobacteria</taxon>
        <taxon>Hyphomicrobiales</taxon>
        <taxon>Xanthobacteraceae</taxon>
        <taxon>Labrys</taxon>
    </lineage>
</organism>
<protein>
    <submittedName>
        <fullName evidence="4">Sugar kinase</fullName>
    </submittedName>
</protein>
<keyword evidence="1" id="KW-0808">Transferase</keyword>
<dbReference type="InterPro" id="IPR029056">
    <property type="entry name" value="Ribokinase-like"/>
</dbReference>
<dbReference type="Gene3D" id="3.40.1190.20">
    <property type="match status" value="1"/>
</dbReference>
<evidence type="ECO:0000313" key="5">
    <source>
        <dbReference type="Proteomes" id="UP000237682"/>
    </source>
</evidence>
<dbReference type="Pfam" id="PF00294">
    <property type="entry name" value="PfkB"/>
    <property type="match status" value="1"/>
</dbReference>
<dbReference type="OrthoDB" id="8578462at2"/>
<accession>A0A2S9QFR4</accession>
<dbReference type="GO" id="GO:0005829">
    <property type="term" value="C:cytosol"/>
    <property type="evidence" value="ECO:0007669"/>
    <property type="project" value="TreeGrafter"/>
</dbReference>
<proteinExistence type="predicted"/>
<keyword evidence="2 4" id="KW-0418">Kinase</keyword>
<comment type="caution">
    <text evidence="4">The sequence shown here is derived from an EMBL/GenBank/DDBJ whole genome shotgun (WGS) entry which is preliminary data.</text>
</comment>
<name>A0A2S9QFR4_9HYPH</name>